<evidence type="ECO:0000256" key="6">
    <source>
        <dbReference type="ARBA" id="ARBA00023316"/>
    </source>
</evidence>
<feature type="compositionally biased region" description="Low complexity" evidence="8">
    <location>
        <begin position="59"/>
        <end position="83"/>
    </location>
</feature>
<keyword evidence="1 7" id="KW-1003">Cell membrane</keyword>
<feature type="compositionally biased region" description="Basic and acidic residues" evidence="8">
    <location>
        <begin position="216"/>
        <end position="239"/>
    </location>
</feature>
<dbReference type="PANTHER" id="PTHR30518">
    <property type="entry name" value="ENDOLYTIC MUREIN TRANSGLYCOSYLASE"/>
    <property type="match status" value="1"/>
</dbReference>
<dbReference type="Proteomes" id="UP001500994">
    <property type="component" value="Unassembled WGS sequence"/>
</dbReference>
<keyword evidence="10" id="KW-1185">Reference proteome</keyword>
<dbReference type="RefSeq" id="WP_344577324.1">
    <property type="nucleotide sequence ID" value="NZ_BAAARK010000011.1"/>
</dbReference>
<evidence type="ECO:0000256" key="4">
    <source>
        <dbReference type="ARBA" id="ARBA00023136"/>
    </source>
</evidence>
<organism evidence="9 10">
    <name type="scientific">Streptomyces lunalinharesii</name>
    <dbReference type="NCBI Taxonomy" id="333384"/>
    <lineage>
        <taxon>Bacteria</taxon>
        <taxon>Bacillati</taxon>
        <taxon>Actinomycetota</taxon>
        <taxon>Actinomycetes</taxon>
        <taxon>Kitasatosporales</taxon>
        <taxon>Streptomycetaceae</taxon>
        <taxon>Streptomyces</taxon>
    </lineage>
</organism>
<keyword evidence="2 7" id="KW-0812">Transmembrane</keyword>
<proteinExistence type="inferred from homology"/>
<keyword evidence="6 7" id="KW-0961">Cell wall biogenesis/degradation</keyword>
<comment type="catalytic activity">
    <reaction evidence="7">
        <text>a peptidoglycan chain = a peptidoglycan chain with N-acetyl-1,6-anhydromuramyl-[peptide] at the reducing end + a peptidoglycan chain with N-acetylglucosamine at the non-reducing end.</text>
        <dbReference type="EC" id="4.2.2.29"/>
    </reaction>
</comment>
<evidence type="ECO:0000256" key="2">
    <source>
        <dbReference type="ARBA" id="ARBA00022692"/>
    </source>
</evidence>
<feature type="compositionally biased region" description="Pro residues" evidence="8">
    <location>
        <begin position="191"/>
        <end position="205"/>
    </location>
</feature>
<dbReference type="PANTHER" id="PTHR30518:SF2">
    <property type="entry name" value="ENDOLYTIC MUREIN TRANSGLYCOSYLASE"/>
    <property type="match status" value="1"/>
</dbReference>
<keyword evidence="5 7" id="KW-0456">Lyase</keyword>
<evidence type="ECO:0000313" key="10">
    <source>
        <dbReference type="Proteomes" id="UP001500994"/>
    </source>
</evidence>
<dbReference type="HAMAP" id="MF_02065">
    <property type="entry name" value="MltG"/>
    <property type="match status" value="1"/>
</dbReference>
<feature type="compositionally biased region" description="Low complexity" evidence="8">
    <location>
        <begin position="28"/>
        <end position="51"/>
    </location>
</feature>
<feature type="compositionally biased region" description="Acidic residues" evidence="8">
    <location>
        <begin position="241"/>
        <end position="254"/>
    </location>
</feature>
<dbReference type="EMBL" id="BAAARK010000011">
    <property type="protein sequence ID" value="GAA2665741.1"/>
    <property type="molecule type" value="Genomic_DNA"/>
</dbReference>
<comment type="function">
    <text evidence="7">Functions as a peptidoglycan terminase that cleaves nascent peptidoglycan strands endolytically to terminate their elongation.</text>
</comment>
<evidence type="ECO:0000256" key="5">
    <source>
        <dbReference type="ARBA" id="ARBA00023239"/>
    </source>
</evidence>
<comment type="similarity">
    <text evidence="7">Belongs to the transglycosylase MltG family.</text>
</comment>
<protein>
    <recommendedName>
        <fullName evidence="7">Endolytic murein transglycosylase</fullName>
        <ecNumber evidence="7">4.2.2.29</ecNumber>
    </recommendedName>
    <alternativeName>
        <fullName evidence="7">Peptidoglycan lytic transglycosylase</fullName>
    </alternativeName>
    <alternativeName>
        <fullName evidence="7">Peptidoglycan polymerization terminase</fullName>
    </alternativeName>
</protein>
<dbReference type="InterPro" id="IPR003770">
    <property type="entry name" value="MLTG-like"/>
</dbReference>
<dbReference type="Gene3D" id="3.30.1490.480">
    <property type="entry name" value="Endolytic murein transglycosylase"/>
    <property type="match status" value="1"/>
</dbReference>
<evidence type="ECO:0000256" key="1">
    <source>
        <dbReference type="ARBA" id="ARBA00022475"/>
    </source>
</evidence>
<dbReference type="Pfam" id="PF02618">
    <property type="entry name" value="YceG"/>
    <property type="match status" value="1"/>
</dbReference>
<accession>A0ABP6EG23</accession>
<feature type="compositionally biased region" description="Basic residues" evidence="8">
    <location>
        <begin position="262"/>
        <end position="273"/>
    </location>
</feature>
<feature type="region of interest" description="Disordered" evidence="8">
    <location>
        <begin position="1"/>
        <end position="273"/>
    </location>
</feature>
<feature type="compositionally biased region" description="Low complexity" evidence="8">
    <location>
        <begin position="100"/>
        <end position="116"/>
    </location>
</feature>
<dbReference type="EC" id="4.2.2.29" evidence="7"/>
<feature type="site" description="Important for catalytic activity" evidence="7">
    <location>
        <position position="504"/>
    </location>
</feature>
<keyword evidence="3 7" id="KW-1133">Transmembrane helix</keyword>
<sequence length="634" mass="70389">MTEYGRGYGSEPWHPDDPLYGDRGPYGGQEQQPQWGGQQPTGYPQQQYPQHPQHDRHPQQQYPQHDQHPQHPQQQYPQQQQYPAGHGGWDGNQPPGGGPAYDPYDPYGQQQPADPYLQPGQEYPPPHQTGQNYAGQGHDYYGAPDGYGLHETHQMPAQPPAPQHHGMSEQAPTDPHQQQYGQPPHPHRPGDYPPGSVPHQHPPAGAPFEEPAPEGDDWRATPDADEPEPRKREPDHPFFADEPDSADDGYDDEDGGRSGRERRGRKNKNKKRRSGTACLVVTLALAGVVGGVGYFGYDFIMRHFSSPPDYEGEGGGAVQVDIPDGSTILQMGLILKREGVVKSADAFSEAAVDSKKDKLLQPGSYSLRKQMSAASAVALMSDPRSRNGLTVQEGLRAGAVYTLIDKKLKLAAGTTKEIAHSQAKNLGLPSWADDSPKIKDPLEGFLYPSTYSVGDHAKPADVLRQMVSRATQEYQKYDLESNAKKFHLDSPLQLITVASLTQAEGMTHDDFRKMAAVVYNRLAPTNTATNQKLEFDSTFNYLKNQSKINISTQEIRHYDDPYNTYFYRGLPPGPIGNPGADALKATINPDNSDKWLYFISVDGKKTDFTTNYAAHEKLVQEFNKRQQEQKQNGN</sequence>
<comment type="caution">
    <text evidence="9">The sequence shown here is derived from an EMBL/GenBank/DDBJ whole genome shotgun (WGS) entry which is preliminary data.</text>
</comment>
<keyword evidence="4 7" id="KW-0472">Membrane</keyword>
<evidence type="ECO:0000256" key="7">
    <source>
        <dbReference type="HAMAP-Rule" id="MF_02065"/>
    </source>
</evidence>
<evidence type="ECO:0000313" key="9">
    <source>
        <dbReference type="EMBL" id="GAA2665741.1"/>
    </source>
</evidence>
<dbReference type="NCBIfam" id="TIGR00247">
    <property type="entry name" value="endolytic transglycosylase MltG"/>
    <property type="match status" value="1"/>
</dbReference>
<reference evidence="10" key="1">
    <citation type="journal article" date="2019" name="Int. J. Syst. Evol. Microbiol.">
        <title>The Global Catalogue of Microorganisms (GCM) 10K type strain sequencing project: providing services to taxonomists for standard genome sequencing and annotation.</title>
        <authorList>
            <consortium name="The Broad Institute Genomics Platform"/>
            <consortium name="The Broad Institute Genome Sequencing Center for Infectious Disease"/>
            <person name="Wu L."/>
            <person name="Ma J."/>
        </authorList>
    </citation>
    <scope>NUCLEOTIDE SEQUENCE [LARGE SCALE GENOMIC DNA]</scope>
    <source>
        <strain evidence="10">JCM 16374</strain>
    </source>
</reference>
<evidence type="ECO:0000256" key="3">
    <source>
        <dbReference type="ARBA" id="ARBA00022989"/>
    </source>
</evidence>
<evidence type="ECO:0000256" key="8">
    <source>
        <dbReference type="SAM" id="MobiDB-lite"/>
    </source>
</evidence>
<gene>
    <name evidence="7 9" type="primary">mltG</name>
    <name evidence="9" type="ORF">GCM10009864_38650</name>
</gene>
<feature type="transmembrane region" description="Helical" evidence="7">
    <location>
        <begin position="275"/>
        <end position="297"/>
    </location>
</feature>
<name>A0ABP6EG23_9ACTN</name>
<comment type="subcellular location">
    <subcellularLocation>
        <location evidence="7">Cell membrane</location>
        <topology evidence="7">Single-pass membrane protein</topology>
    </subcellularLocation>
</comment>
<feature type="compositionally biased region" description="Gly residues" evidence="8">
    <location>
        <begin position="85"/>
        <end position="99"/>
    </location>
</feature>